<comment type="function">
    <text evidence="5">Catalyzes the interconversion of L-alanine and D-alanine. May also act on other amino acids.</text>
</comment>
<dbReference type="InterPro" id="IPR001608">
    <property type="entry name" value="Ala_racemase_N"/>
</dbReference>
<dbReference type="SUPFAM" id="SSF51419">
    <property type="entry name" value="PLP-binding barrel"/>
    <property type="match status" value="1"/>
</dbReference>
<dbReference type="EMBL" id="JAOUSF010000006">
    <property type="protein sequence ID" value="MCU9615161.1"/>
    <property type="molecule type" value="Genomic_DNA"/>
</dbReference>
<accession>A0AAE3LPN7</accession>
<dbReference type="PRINTS" id="PR00992">
    <property type="entry name" value="ALARACEMASE"/>
</dbReference>
<name>A0AAE3LPN7_9BACI</name>
<protein>
    <recommendedName>
        <fullName evidence="5">Alanine racemase</fullName>
        <ecNumber evidence="5">5.1.1.1</ecNumber>
    </recommendedName>
</protein>
<dbReference type="InterPro" id="IPR029066">
    <property type="entry name" value="PLP-binding_barrel"/>
</dbReference>
<dbReference type="AlphaFoldDB" id="A0AAE3LPN7"/>
<evidence type="ECO:0000256" key="5">
    <source>
        <dbReference type="HAMAP-Rule" id="MF_01201"/>
    </source>
</evidence>
<dbReference type="Pfam" id="PF01168">
    <property type="entry name" value="Ala_racemase_N"/>
    <property type="match status" value="1"/>
</dbReference>
<evidence type="ECO:0000256" key="4">
    <source>
        <dbReference type="ARBA" id="ARBA00023235"/>
    </source>
</evidence>
<dbReference type="GO" id="GO:0005829">
    <property type="term" value="C:cytosol"/>
    <property type="evidence" value="ECO:0007669"/>
    <property type="project" value="TreeGrafter"/>
</dbReference>
<feature type="domain" description="Alanine racemase C-terminal" evidence="8">
    <location>
        <begin position="243"/>
        <end position="369"/>
    </location>
</feature>
<dbReference type="EC" id="5.1.1.1" evidence="5"/>
<dbReference type="SMART" id="SM01005">
    <property type="entry name" value="Ala_racemase_C"/>
    <property type="match status" value="1"/>
</dbReference>
<reference evidence="9" key="1">
    <citation type="submission" date="2022-10" db="EMBL/GenBank/DDBJ databases">
        <title>Description of Fervidibacillus gen. nov. in the family Fervidibacillaceae fam. nov. with two species, Fervidibacillus albus sp. nov., and Fervidibacillus halotolerans sp. nov., isolated from tidal flat sediments.</title>
        <authorList>
            <person name="Kwon K.K."/>
            <person name="Yang S.-H."/>
        </authorList>
    </citation>
    <scope>NUCLEOTIDE SEQUENCE</scope>
    <source>
        <strain evidence="9">JCM 19140</strain>
    </source>
</reference>
<dbReference type="Gene3D" id="2.40.37.10">
    <property type="entry name" value="Lyase, Ornithine Decarboxylase, Chain A, domain 1"/>
    <property type="match status" value="1"/>
</dbReference>
<feature type="modified residue" description="N6-(pyridoxal phosphate)lysine" evidence="5 6">
    <location>
        <position position="40"/>
    </location>
</feature>
<dbReference type="FunFam" id="2.40.37.10:FF:000006">
    <property type="entry name" value="Alanine racemase"/>
    <property type="match status" value="1"/>
</dbReference>
<feature type="binding site" evidence="5 7">
    <location>
        <position position="135"/>
    </location>
    <ligand>
        <name>substrate</name>
    </ligand>
</feature>
<dbReference type="InterPro" id="IPR009006">
    <property type="entry name" value="Ala_racemase/Decarboxylase_C"/>
</dbReference>
<comment type="cofactor">
    <cofactor evidence="2 5 6">
        <name>pyridoxal 5'-phosphate</name>
        <dbReference type="ChEBI" id="CHEBI:597326"/>
    </cofactor>
</comment>
<dbReference type="SUPFAM" id="SSF50621">
    <property type="entry name" value="Alanine racemase C-terminal domain-like"/>
    <property type="match status" value="1"/>
</dbReference>
<keyword evidence="4 5" id="KW-0413">Isomerase</keyword>
<dbReference type="CDD" id="cd00430">
    <property type="entry name" value="PLPDE_III_AR"/>
    <property type="match status" value="1"/>
</dbReference>
<dbReference type="InterPro" id="IPR020622">
    <property type="entry name" value="Ala_racemase_pyridoxalP-BS"/>
</dbReference>
<organism evidence="9 10">
    <name type="scientific">Perspicuibacillus lycopersici</name>
    <dbReference type="NCBI Taxonomy" id="1325689"/>
    <lineage>
        <taxon>Bacteria</taxon>
        <taxon>Bacillati</taxon>
        <taxon>Bacillota</taxon>
        <taxon>Bacilli</taxon>
        <taxon>Bacillales</taxon>
        <taxon>Bacillaceae</taxon>
        <taxon>Perspicuibacillus</taxon>
    </lineage>
</organism>
<feature type="active site" description="Proton acceptor; specific for D-alanine" evidence="5">
    <location>
        <position position="40"/>
    </location>
</feature>
<dbReference type="Proteomes" id="UP001209318">
    <property type="component" value="Unassembled WGS sequence"/>
</dbReference>
<dbReference type="Pfam" id="PF00842">
    <property type="entry name" value="Ala_racemase_C"/>
    <property type="match status" value="1"/>
</dbReference>
<dbReference type="InterPro" id="IPR011079">
    <property type="entry name" value="Ala_racemase_C"/>
</dbReference>
<dbReference type="InterPro" id="IPR000821">
    <property type="entry name" value="Ala_racemase"/>
</dbReference>
<evidence type="ECO:0000259" key="8">
    <source>
        <dbReference type="SMART" id="SM01005"/>
    </source>
</evidence>
<dbReference type="PANTHER" id="PTHR30511:SF0">
    <property type="entry name" value="ALANINE RACEMASE, CATABOLIC-RELATED"/>
    <property type="match status" value="1"/>
</dbReference>
<keyword evidence="10" id="KW-1185">Reference proteome</keyword>
<dbReference type="PANTHER" id="PTHR30511">
    <property type="entry name" value="ALANINE RACEMASE"/>
    <property type="match status" value="1"/>
</dbReference>
<dbReference type="GO" id="GO:0009252">
    <property type="term" value="P:peptidoglycan biosynthetic process"/>
    <property type="evidence" value="ECO:0007669"/>
    <property type="project" value="TreeGrafter"/>
</dbReference>
<evidence type="ECO:0000256" key="6">
    <source>
        <dbReference type="PIRSR" id="PIRSR600821-50"/>
    </source>
</evidence>
<dbReference type="GO" id="GO:0030170">
    <property type="term" value="F:pyridoxal phosphate binding"/>
    <property type="evidence" value="ECO:0007669"/>
    <property type="project" value="UniProtKB-UniRule"/>
</dbReference>
<dbReference type="GO" id="GO:0030632">
    <property type="term" value="P:D-alanine biosynthetic process"/>
    <property type="evidence" value="ECO:0007669"/>
    <property type="project" value="UniProtKB-UniRule"/>
</dbReference>
<evidence type="ECO:0000256" key="7">
    <source>
        <dbReference type="PIRSR" id="PIRSR600821-52"/>
    </source>
</evidence>
<evidence type="ECO:0000256" key="2">
    <source>
        <dbReference type="ARBA" id="ARBA00001933"/>
    </source>
</evidence>
<keyword evidence="3 5" id="KW-0663">Pyridoxal phosphate</keyword>
<evidence type="ECO:0000313" key="9">
    <source>
        <dbReference type="EMBL" id="MCU9615161.1"/>
    </source>
</evidence>
<dbReference type="Gene3D" id="3.20.20.10">
    <property type="entry name" value="Alanine racemase"/>
    <property type="match status" value="1"/>
</dbReference>
<evidence type="ECO:0000256" key="1">
    <source>
        <dbReference type="ARBA" id="ARBA00000316"/>
    </source>
</evidence>
<sequence>MLEAFYRDTWVEVDMDAIAANVQSIREQLPSSTQMMAVVKANAYGHGALEVAEIALKSGAIWLGVAILEEAIYLRKNGVTAPILVLGYCPPEYAHIAADYRISLTVFHKNWLIQAKESLKKVLPIHLKCDTGMGRIGVIDEEELVDVLEEIERSDCFDFEGIFTHFSKADTKDNRYYLKQLATFNQFLDIVKQKPKWIHASNSAATLLYQDGLFNLTRSGITIYGLTPSTEIKDDLPISLKPAFSLHSKLVHVKNVKKGTKIGYGCTYTVECDDEWIGTIPIGYADGWIRALQGQTVLINGMRAPIVGRICMDQCMVKLPSYFPVGTEVTLIGKQQNDEITVDEVADKLQTINYEVICMISNRVPRVYKKGNQVVKVVNHQY</sequence>
<comment type="pathway">
    <text evidence="5">Amino-acid biosynthesis; D-alanine biosynthesis; D-alanine from L-alanine: step 1/1.</text>
</comment>
<comment type="similarity">
    <text evidence="5">Belongs to the alanine racemase family.</text>
</comment>
<comment type="caution">
    <text evidence="9">The sequence shown here is derived from an EMBL/GenBank/DDBJ whole genome shotgun (WGS) entry which is preliminary data.</text>
</comment>
<comment type="catalytic activity">
    <reaction evidence="1 5">
        <text>L-alanine = D-alanine</text>
        <dbReference type="Rhea" id="RHEA:20249"/>
        <dbReference type="ChEBI" id="CHEBI:57416"/>
        <dbReference type="ChEBI" id="CHEBI:57972"/>
        <dbReference type="EC" id="5.1.1.1"/>
    </reaction>
</comment>
<feature type="active site" description="Proton acceptor; specific for L-alanine" evidence="5">
    <location>
        <position position="264"/>
    </location>
</feature>
<dbReference type="PROSITE" id="PS00395">
    <property type="entry name" value="ALANINE_RACEMASE"/>
    <property type="match status" value="1"/>
</dbReference>
<dbReference type="NCBIfam" id="TIGR00492">
    <property type="entry name" value="alr"/>
    <property type="match status" value="1"/>
</dbReference>
<feature type="binding site" evidence="5 7">
    <location>
        <position position="312"/>
    </location>
    <ligand>
        <name>substrate</name>
    </ligand>
</feature>
<dbReference type="GO" id="GO:0008784">
    <property type="term" value="F:alanine racemase activity"/>
    <property type="evidence" value="ECO:0007669"/>
    <property type="project" value="UniProtKB-UniRule"/>
</dbReference>
<proteinExistence type="inferred from homology"/>
<dbReference type="HAMAP" id="MF_01201">
    <property type="entry name" value="Ala_racemase"/>
    <property type="match status" value="1"/>
</dbReference>
<evidence type="ECO:0000313" key="10">
    <source>
        <dbReference type="Proteomes" id="UP001209318"/>
    </source>
</evidence>
<gene>
    <name evidence="9" type="primary">alr</name>
    <name evidence="9" type="ORF">OEV98_16615</name>
</gene>
<evidence type="ECO:0000256" key="3">
    <source>
        <dbReference type="ARBA" id="ARBA00022898"/>
    </source>
</evidence>
<dbReference type="FunFam" id="3.20.20.10:FF:000002">
    <property type="entry name" value="Alanine racemase"/>
    <property type="match status" value="1"/>
</dbReference>